<dbReference type="AlphaFoldDB" id="A0A835VSD4"/>
<evidence type="ECO:0000313" key="2">
    <source>
        <dbReference type="EMBL" id="KAG2427482.1"/>
    </source>
</evidence>
<reference evidence="2" key="1">
    <citation type="journal article" date="2020" name="bioRxiv">
        <title>Comparative genomics of Chlamydomonas.</title>
        <authorList>
            <person name="Craig R.J."/>
            <person name="Hasan A.R."/>
            <person name="Ness R.W."/>
            <person name="Keightley P.D."/>
        </authorList>
    </citation>
    <scope>NUCLEOTIDE SEQUENCE</scope>
    <source>
        <strain evidence="2">SAG 7.73</strain>
    </source>
</reference>
<evidence type="ECO:0000256" key="1">
    <source>
        <dbReference type="SAM" id="MobiDB-lite"/>
    </source>
</evidence>
<dbReference type="Proteomes" id="UP000650467">
    <property type="component" value="Unassembled WGS sequence"/>
</dbReference>
<comment type="caution">
    <text evidence="2">The sequence shown here is derived from an EMBL/GenBank/DDBJ whole genome shotgun (WGS) entry which is preliminary data.</text>
</comment>
<dbReference type="GO" id="GO:0016020">
    <property type="term" value="C:membrane"/>
    <property type="evidence" value="ECO:0007669"/>
    <property type="project" value="TreeGrafter"/>
</dbReference>
<accession>A0A835VSD4</accession>
<dbReference type="InterPro" id="IPR036770">
    <property type="entry name" value="Ankyrin_rpt-contain_sf"/>
</dbReference>
<dbReference type="OrthoDB" id="549039at2759"/>
<dbReference type="EMBL" id="JAEHOC010000040">
    <property type="protein sequence ID" value="KAG2427482.1"/>
    <property type="molecule type" value="Genomic_DNA"/>
</dbReference>
<feature type="region of interest" description="Disordered" evidence="1">
    <location>
        <begin position="451"/>
        <end position="471"/>
    </location>
</feature>
<dbReference type="PANTHER" id="PTHR12393">
    <property type="entry name" value="SPHINGOMYELIN PHOSPHODIESTERASE RELATED"/>
    <property type="match status" value="1"/>
</dbReference>
<dbReference type="GO" id="GO:0046513">
    <property type="term" value="P:ceramide biosynthetic process"/>
    <property type="evidence" value="ECO:0007669"/>
    <property type="project" value="TreeGrafter"/>
</dbReference>
<dbReference type="GO" id="GO:0005783">
    <property type="term" value="C:endoplasmic reticulum"/>
    <property type="evidence" value="ECO:0007669"/>
    <property type="project" value="TreeGrafter"/>
</dbReference>
<evidence type="ECO:0000313" key="3">
    <source>
        <dbReference type="Proteomes" id="UP000650467"/>
    </source>
</evidence>
<proteinExistence type="predicted"/>
<dbReference type="SUPFAM" id="SSF48403">
    <property type="entry name" value="Ankyrin repeat"/>
    <property type="match status" value="1"/>
</dbReference>
<dbReference type="GO" id="GO:0071944">
    <property type="term" value="C:cell periphery"/>
    <property type="evidence" value="ECO:0007669"/>
    <property type="project" value="TreeGrafter"/>
</dbReference>
<feature type="region of interest" description="Disordered" evidence="1">
    <location>
        <begin position="626"/>
        <end position="645"/>
    </location>
</feature>
<protein>
    <submittedName>
        <fullName evidence="2">Uncharacterized protein</fullName>
    </submittedName>
</protein>
<dbReference type="PANTHER" id="PTHR12393:SF6">
    <property type="entry name" value="SPHINGOMYELIN PHOSPHODIESTERASE 2"/>
    <property type="match status" value="1"/>
</dbReference>
<dbReference type="Gene3D" id="1.25.40.20">
    <property type="entry name" value="Ankyrin repeat-containing domain"/>
    <property type="match status" value="1"/>
</dbReference>
<dbReference type="GO" id="GO:0004620">
    <property type="term" value="F:phospholipase activity"/>
    <property type="evidence" value="ECO:0007669"/>
    <property type="project" value="TreeGrafter"/>
</dbReference>
<dbReference type="GO" id="GO:0030149">
    <property type="term" value="P:sphingolipid catabolic process"/>
    <property type="evidence" value="ECO:0007669"/>
    <property type="project" value="TreeGrafter"/>
</dbReference>
<organism evidence="2 3">
    <name type="scientific">Chlamydomonas incerta</name>
    <dbReference type="NCBI Taxonomy" id="51695"/>
    <lineage>
        <taxon>Eukaryota</taxon>
        <taxon>Viridiplantae</taxon>
        <taxon>Chlorophyta</taxon>
        <taxon>core chlorophytes</taxon>
        <taxon>Chlorophyceae</taxon>
        <taxon>CS clade</taxon>
        <taxon>Chlamydomonadales</taxon>
        <taxon>Chlamydomonadaceae</taxon>
        <taxon>Chlamydomonas</taxon>
    </lineage>
</organism>
<keyword evidence="3" id="KW-1185">Reference proteome</keyword>
<sequence length="645" mass="68875">MLGLIERIASFARQNEIALTLRLVNKAAAELLSSQEHKRVHASQPLPAHAYSSLPAETIQLLRFEQRRQLVCDAARSGSLQAVDGALAAMDLRPEGWLFMAAAGAPGLGPGLALALCRLLAARGWPMESAPASPHAPPGTLAAAAAAGNADVCEWLLAEGLCDWASKAVYAAAEGGHVSLVQRLLSLCPEQQKPSLYLGNFLIAAARGYELVALERLWDDWLGQRREQQQRQQQQEGQQEEVHDAGLAAGSMLGSDFMERRPDGFRCNFYASDIRLVLAAAAGSPTPCWLGKLDALLWRYYGAAGAARLAADRDALPRVLLAAMSAPDGLSRVRLLWEQRRWRQVETRGLKDMVAAAAAHGDAAAVRYLYEQPGAELQSVVARAGYDLVALAATHGHLQVLQLLASLGVRCSLFFFDRVVAAAAAGGHMHILRWMHEEPGLLSGEEVAGPGGAGAAHVGERGGGGGGGAAASTHHAGMLRANWVWRERVWPKAMEQGLLKGRVEVVRYAREQGAPLPPPVDAWILAARGQSVAVLEYLAECRLPVEEDPAEYGLPMTDASVYGPALAAGDRAVLRALARLGFRSVCGADAARLLVALLEDPGVPLSDLQWLLERQGGRGRAAAAAALLQPGPPDRQAASRWPQRP</sequence>
<name>A0A835VSD4_CHLIN</name>
<gene>
    <name evidence="2" type="ORF">HXX76_012415</name>
</gene>